<dbReference type="KEGG" id="ppd:Ppro_2725"/>
<dbReference type="AlphaFoldDB" id="A1ASK5"/>
<dbReference type="STRING" id="338966.Ppro_2725"/>
<evidence type="ECO:0000313" key="11">
    <source>
        <dbReference type="Proteomes" id="UP000006732"/>
    </source>
</evidence>
<evidence type="ECO:0000256" key="1">
    <source>
        <dbReference type="ARBA" id="ARBA00000085"/>
    </source>
</evidence>
<dbReference type="InterPro" id="IPR000014">
    <property type="entry name" value="PAS"/>
</dbReference>
<dbReference type="InterPro" id="IPR003594">
    <property type="entry name" value="HATPase_dom"/>
</dbReference>
<dbReference type="Pfam" id="PF00989">
    <property type="entry name" value="PAS"/>
    <property type="match status" value="1"/>
</dbReference>
<comment type="catalytic activity">
    <reaction evidence="1">
        <text>ATP + protein L-histidine = ADP + protein N-phospho-L-histidine.</text>
        <dbReference type="EC" id="2.7.13.3"/>
    </reaction>
</comment>
<dbReference type="InterPro" id="IPR003661">
    <property type="entry name" value="HisK_dim/P_dom"/>
</dbReference>
<dbReference type="eggNOG" id="COG2202">
    <property type="taxonomic scope" value="Bacteria"/>
</dbReference>
<dbReference type="InterPro" id="IPR001610">
    <property type="entry name" value="PAC"/>
</dbReference>
<dbReference type="SMART" id="SM00091">
    <property type="entry name" value="PAS"/>
    <property type="match status" value="2"/>
</dbReference>
<gene>
    <name evidence="10" type="ordered locus">Ppro_2725</name>
</gene>
<dbReference type="PANTHER" id="PTHR43047:SF72">
    <property type="entry name" value="OSMOSENSING HISTIDINE PROTEIN KINASE SLN1"/>
    <property type="match status" value="1"/>
</dbReference>
<name>A1ASK5_PELPD</name>
<dbReference type="SMART" id="SM00388">
    <property type="entry name" value="HisKA"/>
    <property type="match status" value="1"/>
</dbReference>
<dbReference type="InterPro" id="IPR013767">
    <property type="entry name" value="PAS_fold"/>
</dbReference>
<feature type="domain" description="PAC" evidence="9">
    <location>
        <begin position="101"/>
        <end position="153"/>
    </location>
</feature>
<dbReference type="EMBL" id="CP000482">
    <property type="protein sequence ID" value="ABL00326.1"/>
    <property type="molecule type" value="Genomic_DNA"/>
</dbReference>
<dbReference type="SUPFAM" id="SSF55785">
    <property type="entry name" value="PYP-like sensor domain (PAS domain)"/>
    <property type="match status" value="2"/>
</dbReference>
<dbReference type="PROSITE" id="PS50113">
    <property type="entry name" value="PAC"/>
    <property type="match status" value="2"/>
</dbReference>
<dbReference type="Proteomes" id="UP000006732">
    <property type="component" value="Chromosome"/>
</dbReference>
<proteinExistence type="predicted"/>
<dbReference type="Gene3D" id="3.30.450.20">
    <property type="entry name" value="PAS domain"/>
    <property type="match status" value="2"/>
</dbReference>
<evidence type="ECO:0000313" key="10">
    <source>
        <dbReference type="EMBL" id="ABL00326.1"/>
    </source>
</evidence>
<feature type="domain" description="Histidine kinase" evidence="7">
    <location>
        <begin position="347"/>
        <end position="565"/>
    </location>
</feature>
<dbReference type="PANTHER" id="PTHR43047">
    <property type="entry name" value="TWO-COMPONENT HISTIDINE PROTEIN KINASE"/>
    <property type="match status" value="1"/>
</dbReference>
<evidence type="ECO:0000256" key="3">
    <source>
        <dbReference type="ARBA" id="ARBA00022553"/>
    </source>
</evidence>
<evidence type="ECO:0000259" key="7">
    <source>
        <dbReference type="PROSITE" id="PS50109"/>
    </source>
</evidence>
<dbReference type="eggNOG" id="COG2205">
    <property type="taxonomic scope" value="Bacteria"/>
</dbReference>
<evidence type="ECO:0000256" key="6">
    <source>
        <dbReference type="SAM" id="Coils"/>
    </source>
</evidence>
<keyword evidence="11" id="KW-1185">Reference proteome</keyword>
<dbReference type="SUPFAM" id="SSF47384">
    <property type="entry name" value="Homodimeric domain of signal transducing histidine kinase"/>
    <property type="match status" value="1"/>
</dbReference>
<dbReference type="SMART" id="SM00387">
    <property type="entry name" value="HATPase_c"/>
    <property type="match status" value="1"/>
</dbReference>
<keyword evidence="4 10" id="KW-0808">Transferase</keyword>
<feature type="coiled-coil region" evidence="6">
    <location>
        <begin position="144"/>
        <end position="189"/>
    </location>
</feature>
<keyword evidence="6" id="KW-0175">Coiled coil</keyword>
<dbReference type="InterPro" id="IPR035965">
    <property type="entry name" value="PAS-like_dom_sf"/>
</dbReference>
<dbReference type="Pfam" id="PF13188">
    <property type="entry name" value="PAS_8"/>
    <property type="match status" value="1"/>
</dbReference>
<reference evidence="10 11" key="1">
    <citation type="submission" date="2006-10" db="EMBL/GenBank/DDBJ databases">
        <title>Complete sequence of chromosome of Pelobacter propionicus DSM 2379.</title>
        <authorList>
            <consortium name="US DOE Joint Genome Institute"/>
            <person name="Copeland A."/>
            <person name="Lucas S."/>
            <person name="Lapidus A."/>
            <person name="Barry K."/>
            <person name="Detter J.C."/>
            <person name="Glavina del Rio T."/>
            <person name="Hammon N."/>
            <person name="Israni S."/>
            <person name="Dalin E."/>
            <person name="Tice H."/>
            <person name="Pitluck S."/>
            <person name="Saunders E."/>
            <person name="Brettin T."/>
            <person name="Bruce D."/>
            <person name="Han C."/>
            <person name="Tapia R."/>
            <person name="Schmutz J."/>
            <person name="Larimer F."/>
            <person name="Land M."/>
            <person name="Hauser L."/>
            <person name="Kyrpides N."/>
            <person name="Kim E."/>
            <person name="Lovley D."/>
            <person name="Richardson P."/>
        </authorList>
    </citation>
    <scope>NUCLEOTIDE SEQUENCE [LARGE SCALE GENOMIC DNA]</scope>
    <source>
        <strain evidence="11">DSM 2379 / NBRC 103807 / OttBd1</strain>
    </source>
</reference>
<feature type="domain" description="PAC" evidence="9">
    <location>
        <begin position="267"/>
        <end position="322"/>
    </location>
</feature>
<dbReference type="NCBIfam" id="TIGR00229">
    <property type="entry name" value="sensory_box"/>
    <property type="match status" value="2"/>
</dbReference>
<evidence type="ECO:0000259" key="9">
    <source>
        <dbReference type="PROSITE" id="PS50113"/>
    </source>
</evidence>
<dbReference type="Pfam" id="PF02518">
    <property type="entry name" value="HATPase_c"/>
    <property type="match status" value="1"/>
</dbReference>
<keyword evidence="3" id="KW-0597">Phosphoprotein</keyword>
<evidence type="ECO:0000256" key="4">
    <source>
        <dbReference type="ARBA" id="ARBA00022679"/>
    </source>
</evidence>
<protein>
    <recommendedName>
        <fullName evidence="2">histidine kinase</fullName>
        <ecNumber evidence="2">2.7.13.3</ecNumber>
    </recommendedName>
</protein>
<evidence type="ECO:0000256" key="2">
    <source>
        <dbReference type="ARBA" id="ARBA00012438"/>
    </source>
</evidence>
<dbReference type="SUPFAM" id="SSF55874">
    <property type="entry name" value="ATPase domain of HSP90 chaperone/DNA topoisomerase II/histidine kinase"/>
    <property type="match status" value="1"/>
</dbReference>
<dbReference type="GO" id="GO:0006355">
    <property type="term" value="P:regulation of DNA-templated transcription"/>
    <property type="evidence" value="ECO:0007669"/>
    <property type="project" value="InterPro"/>
</dbReference>
<dbReference type="CDD" id="cd00130">
    <property type="entry name" value="PAS"/>
    <property type="match status" value="2"/>
</dbReference>
<dbReference type="HOGENOM" id="CLU_000445_114_71_7"/>
<dbReference type="InterPro" id="IPR005467">
    <property type="entry name" value="His_kinase_dom"/>
</dbReference>
<dbReference type="GO" id="GO:0009927">
    <property type="term" value="F:histidine phosphotransfer kinase activity"/>
    <property type="evidence" value="ECO:0007669"/>
    <property type="project" value="TreeGrafter"/>
</dbReference>
<dbReference type="Gene3D" id="3.30.565.10">
    <property type="entry name" value="Histidine kinase-like ATPase, C-terminal domain"/>
    <property type="match status" value="1"/>
</dbReference>
<organism evidence="10 11">
    <name type="scientific">Pelobacter propionicus (strain DSM 2379 / NBRC 103807 / OttBd1)</name>
    <dbReference type="NCBI Taxonomy" id="338966"/>
    <lineage>
        <taxon>Bacteria</taxon>
        <taxon>Pseudomonadati</taxon>
        <taxon>Thermodesulfobacteriota</taxon>
        <taxon>Desulfuromonadia</taxon>
        <taxon>Desulfuromonadales</taxon>
        <taxon>Desulfuromonadaceae</taxon>
        <taxon>Pelobacter</taxon>
    </lineage>
</organism>
<feature type="domain" description="PAS" evidence="8">
    <location>
        <begin position="193"/>
        <end position="249"/>
    </location>
</feature>
<dbReference type="GO" id="GO:0005886">
    <property type="term" value="C:plasma membrane"/>
    <property type="evidence" value="ECO:0007669"/>
    <property type="project" value="TreeGrafter"/>
</dbReference>
<dbReference type="FunFam" id="3.30.565.10:FF:000010">
    <property type="entry name" value="Sensor histidine kinase RcsC"/>
    <property type="match status" value="1"/>
</dbReference>
<dbReference type="CDD" id="cd00082">
    <property type="entry name" value="HisKA"/>
    <property type="match status" value="1"/>
</dbReference>
<dbReference type="PROSITE" id="PS50109">
    <property type="entry name" value="HIS_KIN"/>
    <property type="match status" value="1"/>
</dbReference>
<dbReference type="SMART" id="SM00086">
    <property type="entry name" value="PAC"/>
    <property type="match status" value="2"/>
</dbReference>
<evidence type="ECO:0000259" key="8">
    <source>
        <dbReference type="PROSITE" id="PS50112"/>
    </source>
</evidence>
<dbReference type="GO" id="GO:0000155">
    <property type="term" value="F:phosphorelay sensor kinase activity"/>
    <property type="evidence" value="ECO:0007669"/>
    <property type="project" value="InterPro"/>
</dbReference>
<evidence type="ECO:0000256" key="5">
    <source>
        <dbReference type="ARBA" id="ARBA00022777"/>
    </source>
</evidence>
<dbReference type="CDD" id="cd16922">
    <property type="entry name" value="HATPase_EvgS-ArcB-TorS-like"/>
    <property type="match status" value="1"/>
</dbReference>
<dbReference type="Pfam" id="PF00512">
    <property type="entry name" value="HisKA"/>
    <property type="match status" value="1"/>
</dbReference>
<keyword evidence="5 10" id="KW-0418">Kinase</keyword>
<dbReference type="InterPro" id="IPR004358">
    <property type="entry name" value="Sig_transdc_His_kin-like_C"/>
</dbReference>
<dbReference type="PRINTS" id="PR00344">
    <property type="entry name" value="BCTRLSENSOR"/>
</dbReference>
<dbReference type="PROSITE" id="PS50112">
    <property type="entry name" value="PAS"/>
    <property type="match status" value="1"/>
</dbReference>
<dbReference type="InterPro" id="IPR036890">
    <property type="entry name" value="HATPase_C_sf"/>
</dbReference>
<accession>A1ASK5</accession>
<dbReference type="EC" id="2.7.13.3" evidence="2"/>
<dbReference type="InterPro" id="IPR000700">
    <property type="entry name" value="PAS-assoc_C"/>
</dbReference>
<dbReference type="InterPro" id="IPR036097">
    <property type="entry name" value="HisK_dim/P_sf"/>
</dbReference>
<sequence length="568" mass="63709">MASISTLLLSTLVNARNLVEEALRASEEKFRNIFEKAPIGIFQSSIEGRFTSVNGTLATMFRYSSPREMIMDARDISRQLFICPDQRNAIIARARDSLTYVREEIAYRRRDGSEFIANLYMRLLRGATENEADLEGFVEDITERKRAEDSLRVYQENLENLVRARTSELQDANERLTREIEERNRAERILIEREAQYRDLVESANCVILRWLPDGRIIFFNRFAQSFFGYREEEVLGRSIIGTLIPPADSTGHELTSLATDIVSHPEAYAHNINENLRKNGELVWVAWTNKPILAPDGSVAEILSIGIDITQLVHTEQALRRTLDELAWAKERAESADHLKSAFLATMSHELRTPLNSIIGFTGILLQGLSGPINDEQAKQLGMVKNSANHLLSLISDVLDISKIEAGQLKVEHEPFDLRESILKVVQSVRPLAEKKGLDLSCDLAEQVGNISGDARRVEQVLLNLLSNALKFTEQGGVRVSCGREGDAFLTSVRDSGIGIKDEELERLFKPFHQVDTGLSRKYEGTGLGLSISKKLVELMGGEIRVESSPGKGSTFAFTLPLERNPV</sequence>
<dbReference type="Gene3D" id="1.10.287.130">
    <property type="match status" value="1"/>
</dbReference>